<comment type="caution">
    <text evidence="1">The sequence shown here is derived from an EMBL/GenBank/DDBJ whole genome shotgun (WGS) entry which is preliminary data.</text>
</comment>
<sequence length="152" mass="17109">MVVWTTLQDKDGNDVTALATVRTTTNGVVVQSTGEAALQVNKDVPNHTLFRVFIDGHQINFEGNATRAVTYYAELPMEKRWELTKRPVLTRNSGGRRVYMLWMEFHANNGVNVGMTKLQLSIPLVTGNSTKAQRFGEALTYADQVRREECHP</sequence>
<dbReference type="Proteomes" id="UP001153069">
    <property type="component" value="Unassembled WGS sequence"/>
</dbReference>
<protein>
    <submittedName>
        <fullName evidence="1">Uncharacterized protein</fullName>
    </submittedName>
</protein>
<evidence type="ECO:0000313" key="1">
    <source>
        <dbReference type="EMBL" id="CAB9504106.1"/>
    </source>
</evidence>
<accession>A0A9N8DP08</accession>
<organism evidence="1 2">
    <name type="scientific">Seminavis robusta</name>
    <dbReference type="NCBI Taxonomy" id="568900"/>
    <lineage>
        <taxon>Eukaryota</taxon>
        <taxon>Sar</taxon>
        <taxon>Stramenopiles</taxon>
        <taxon>Ochrophyta</taxon>
        <taxon>Bacillariophyta</taxon>
        <taxon>Bacillariophyceae</taxon>
        <taxon>Bacillariophycidae</taxon>
        <taxon>Naviculales</taxon>
        <taxon>Naviculaceae</taxon>
        <taxon>Seminavis</taxon>
    </lineage>
</organism>
<proteinExistence type="predicted"/>
<name>A0A9N8DP08_9STRA</name>
<keyword evidence="2" id="KW-1185">Reference proteome</keyword>
<reference evidence="1" key="1">
    <citation type="submission" date="2020-06" db="EMBL/GenBank/DDBJ databases">
        <authorList>
            <consortium name="Plant Systems Biology data submission"/>
        </authorList>
    </citation>
    <scope>NUCLEOTIDE SEQUENCE</scope>
    <source>
        <strain evidence="1">D6</strain>
    </source>
</reference>
<evidence type="ECO:0000313" key="2">
    <source>
        <dbReference type="Proteomes" id="UP001153069"/>
    </source>
</evidence>
<dbReference type="EMBL" id="CAICTM010000185">
    <property type="protein sequence ID" value="CAB9504106.1"/>
    <property type="molecule type" value="Genomic_DNA"/>
</dbReference>
<dbReference type="AlphaFoldDB" id="A0A9N8DP08"/>
<gene>
    <name evidence="1" type="ORF">SEMRO_186_G080540.1</name>
</gene>